<dbReference type="KEGG" id="sdyn:Mal52_34040"/>
<reference evidence="1 2" key="1">
    <citation type="submission" date="2019-02" db="EMBL/GenBank/DDBJ databases">
        <title>Deep-cultivation of Planctomycetes and their phenomic and genomic characterization uncovers novel biology.</title>
        <authorList>
            <person name="Wiegand S."/>
            <person name="Jogler M."/>
            <person name="Boedeker C."/>
            <person name="Pinto D."/>
            <person name="Vollmers J."/>
            <person name="Rivas-Marin E."/>
            <person name="Kohn T."/>
            <person name="Peeters S.H."/>
            <person name="Heuer A."/>
            <person name="Rast P."/>
            <person name="Oberbeckmann S."/>
            <person name="Bunk B."/>
            <person name="Jeske O."/>
            <person name="Meyerdierks A."/>
            <person name="Storesund J.E."/>
            <person name="Kallscheuer N."/>
            <person name="Luecker S."/>
            <person name="Lage O.M."/>
            <person name="Pohl T."/>
            <person name="Merkel B.J."/>
            <person name="Hornburger P."/>
            <person name="Mueller R.-W."/>
            <person name="Bruemmer F."/>
            <person name="Labrenz M."/>
            <person name="Spormann A.M."/>
            <person name="Op den Camp H."/>
            <person name="Overmann J."/>
            <person name="Amann R."/>
            <person name="Jetten M.S.M."/>
            <person name="Mascher T."/>
            <person name="Medema M.H."/>
            <person name="Devos D.P."/>
            <person name="Kaster A.-K."/>
            <person name="Ovreas L."/>
            <person name="Rohde M."/>
            <person name="Galperin M.Y."/>
            <person name="Jogler C."/>
        </authorList>
    </citation>
    <scope>NUCLEOTIDE SEQUENCE [LARGE SCALE GENOMIC DNA]</scope>
    <source>
        <strain evidence="1 2">Mal52</strain>
    </source>
</reference>
<name>A0A517ZR58_9PLAN</name>
<proteinExistence type="predicted"/>
<organism evidence="1 2">
    <name type="scientific">Symmachiella dynata</name>
    <dbReference type="NCBI Taxonomy" id="2527995"/>
    <lineage>
        <taxon>Bacteria</taxon>
        <taxon>Pseudomonadati</taxon>
        <taxon>Planctomycetota</taxon>
        <taxon>Planctomycetia</taxon>
        <taxon>Planctomycetales</taxon>
        <taxon>Planctomycetaceae</taxon>
        <taxon>Symmachiella</taxon>
    </lineage>
</organism>
<keyword evidence="2" id="KW-1185">Reference proteome</keyword>
<dbReference type="AlphaFoldDB" id="A0A517ZR58"/>
<evidence type="ECO:0000313" key="2">
    <source>
        <dbReference type="Proteomes" id="UP000319383"/>
    </source>
</evidence>
<evidence type="ECO:0000313" key="1">
    <source>
        <dbReference type="EMBL" id="QDU44918.1"/>
    </source>
</evidence>
<dbReference type="Proteomes" id="UP000319383">
    <property type="component" value="Chromosome"/>
</dbReference>
<gene>
    <name evidence="1" type="ORF">Mal52_34040</name>
</gene>
<dbReference type="EMBL" id="CP036276">
    <property type="protein sequence ID" value="QDU44918.1"/>
    <property type="molecule type" value="Genomic_DNA"/>
</dbReference>
<sequence length="61" mass="6665">MRPPPGERGGGSHTESQSAQLPGLTLLSLKCSLLLRRAMILFPAIEHLAEFLDFVGRDVSF</sequence>
<protein>
    <submittedName>
        <fullName evidence="1">Uncharacterized protein</fullName>
    </submittedName>
</protein>
<accession>A0A517ZR58</accession>